<name>A0A0A0BUC5_9CELL</name>
<evidence type="ECO:0000256" key="1">
    <source>
        <dbReference type="SAM" id="SignalP"/>
    </source>
</evidence>
<reference evidence="3 4" key="2">
    <citation type="journal article" date="2015" name="Stand. Genomic Sci.">
        <title>Draft genome sequence of Cellulomonas carbonis T26(T) and comparative analysis of six Cellulomonas genomes.</title>
        <authorList>
            <person name="Zhuang W."/>
            <person name="Zhang S."/>
            <person name="Xia X."/>
            <person name="Wang G."/>
        </authorList>
    </citation>
    <scope>NUCLEOTIDE SEQUENCE [LARGE SCALE GENOMIC DNA]</scope>
    <source>
        <strain evidence="3 4">T26</strain>
    </source>
</reference>
<feature type="signal peptide" evidence="1">
    <location>
        <begin position="1"/>
        <end position="33"/>
    </location>
</feature>
<dbReference type="InterPro" id="IPR011089">
    <property type="entry name" value="GmrSD_C"/>
</dbReference>
<dbReference type="Proteomes" id="UP000029839">
    <property type="component" value="Unassembled WGS sequence"/>
</dbReference>
<feature type="chain" id="PRO_5001959737" evidence="1">
    <location>
        <begin position="34"/>
        <end position="246"/>
    </location>
</feature>
<feature type="domain" description="GmrSD restriction endonucleases C-terminal" evidence="2">
    <location>
        <begin position="97"/>
        <end position="233"/>
    </location>
</feature>
<dbReference type="EMBL" id="AXCY01000019">
    <property type="protein sequence ID" value="KGM11536.1"/>
    <property type="molecule type" value="Genomic_DNA"/>
</dbReference>
<evidence type="ECO:0000313" key="3">
    <source>
        <dbReference type="EMBL" id="KGM11536.1"/>
    </source>
</evidence>
<comment type="caution">
    <text evidence="3">The sequence shown here is derived from an EMBL/GenBank/DDBJ whole genome shotgun (WGS) entry which is preliminary data.</text>
</comment>
<protein>
    <submittedName>
        <fullName evidence="3">Deoxyribonuclease</fullName>
    </submittedName>
</protein>
<dbReference type="RefSeq" id="WP_043604553.1">
    <property type="nucleotide sequence ID" value="NZ_AXCY01000019.1"/>
</dbReference>
<dbReference type="AlphaFoldDB" id="A0A0A0BUC5"/>
<reference evidence="3 4" key="1">
    <citation type="submission" date="2013-08" db="EMBL/GenBank/DDBJ databases">
        <title>Genome sequencing of Cellulomonas carbonis T26.</title>
        <authorList>
            <person name="Chen F."/>
            <person name="Li Y."/>
            <person name="Wang G."/>
        </authorList>
    </citation>
    <scope>NUCLEOTIDE SEQUENCE [LARGE SCALE GENOMIC DNA]</scope>
    <source>
        <strain evidence="3 4">T26</strain>
    </source>
</reference>
<dbReference type="Pfam" id="PF07510">
    <property type="entry name" value="GmrSD_C"/>
    <property type="match status" value="1"/>
</dbReference>
<proteinExistence type="predicted"/>
<evidence type="ECO:0000259" key="2">
    <source>
        <dbReference type="Pfam" id="PF07510"/>
    </source>
</evidence>
<dbReference type="PANTHER" id="PTHR24094:SF15">
    <property type="entry name" value="AMP-DEPENDENT SYNTHETASE_LIGASE DOMAIN-CONTAINING PROTEIN-RELATED"/>
    <property type="match status" value="1"/>
</dbReference>
<accession>A0A0A0BUC5</accession>
<dbReference type="PANTHER" id="PTHR24094">
    <property type="entry name" value="SECRETED PROTEIN"/>
    <property type="match status" value="1"/>
</dbReference>
<gene>
    <name evidence="3" type="ORF">N868_17250</name>
</gene>
<keyword evidence="1" id="KW-0732">Signal</keyword>
<evidence type="ECO:0000313" key="4">
    <source>
        <dbReference type="Proteomes" id="UP000029839"/>
    </source>
</evidence>
<sequence length="246" mass="26615">MRRRRRSRAATALATLVSVLLAGALLTATDVGADAGLPDLLGARRPTGHVVGVTQVQLDRAREDLASLEVAGRAPMTGYDRDQFGQAWADADRNGCDTRNDVLRRDLTDVVLDERTGGCVVLTGTLVDPYGGGTIAFERGERSADVQVDHVVALADAWQKGAQQWTPAQRELFANDPANLLAVDGPLNQQKGAGDAATWLPPERGFRCRYVLLQVRVKAAYGLRVTAAERDAMDRWLDRCVVLEGP</sequence>
<organism evidence="3 4">
    <name type="scientific">Cellulomonas carbonis T26</name>
    <dbReference type="NCBI Taxonomy" id="947969"/>
    <lineage>
        <taxon>Bacteria</taxon>
        <taxon>Bacillati</taxon>
        <taxon>Actinomycetota</taxon>
        <taxon>Actinomycetes</taxon>
        <taxon>Micrococcales</taxon>
        <taxon>Cellulomonadaceae</taxon>
        <taxon>Cellulomonas</taxon>
    </lineage>
</organism>
<keyword evidence="4" id="KW-1185">Reference proteome</keyword>